<protein>
    <recommendedName>
        <fullName evidence="3">DUF3006 family protein</fullName>
    </recommendedName>
</protein>
<evidence type="ECO:0008006" key="3">
    <source>
        <dbReference type="Google" id="ProtNLM"/>
    </source>
</evidence>
<name>A0A830FJJ0_9EURY</name>
<reference evidence="1" key="2">
    <citation type="submission" date="2020-09" db="EMBL/GenBank/DDBJ databases">
        <authorList>
            <person name="Sun Q."/>
            <person name="Ohkuma M."/>
        </authorList>
    </citation>
    <scope>NUCLEOTIDE SEQUENCE</scope>
    <source>
        <strain evidence="1">JCM 19596</strain>
    </source>
</reference>
<dbReference type="Proteomes" id="UP000607197">
    <property type="component" value="Unassembled WGS sequence"/>
</dbReference>
<organism evidence="1 2">
    <name type="scientific">Halocalculus aciditolerans</name>
    <dbReference type="NCBI Taxonomy" id="1383812"/>
    <lineage>
        <taxon>Archaea</taxon>
        <taxon>Methanobacteriati</taxon>
        <taxon>Methanobacteriota</taxon>
        <taxon>Stenosarchaea group</taxon>
        <taxon>Halobacteria</taxon>
        <taxon>Halobacteriales</taxon>
        <taxon>Halobacteriaceae</taxon>
        <taxon>Halocalculus</taxon>
    </lineage>
</organism>
<comment type="caution">
    <text evidence="1">The sequence shown here is derived from an EMBL/GenBank/DDBJ whole genome shotgun (WGS) entry which is preliminary data.</text>
</comment>
<evidence type="ECO:0000313" key="1">
    <source>
        <dbReference type="EMBL" id="GGL58874.1"/>
    </source>
</evidence>
<evidence type="ECO:0000313" key="2">
    <source>
        <dbReference type="Proteomes" id="UP000607197"/>
    </source>
</evidence>
<keyword evidence="2" id="KW-1185">Reference proteome</keyword>
<gene>
    <name evidence="1" type="ORF">GCM10009039_16360</name>
</gene>
<dbReference type="EMBL" id="BMPG01000002">
    <property type="protein sequence ID" value="GGL58874.1"/>
    <property type="molecule type" value="Genomic_DNA"/>
</dbReference>
<sequence>MVADGVYVAVVDCVESGRSRLSVEEGTAATDELEVRSGDLPAEAGPNAVVHVRVEDGDVVDAVYDETETEARRKA</sequence>
<dbReference type="RefSeq" id="WP_188977784.1">
    <property type="nucleotide sequence ID" value="NZ_BMPG01000002.1"/>
</dbReference>
<accession>A0A830FJJ0</accession>
<reference evidence="1" key="1">
    <citation type="journal article" date="2014" name="Int. J. Syst. Evol. Microbiol.">
        <title>Complete genome sequence of Corynebacterium casei LMG S-19264T (=DSM 44701T), isolated from a smear-ripened cheese.</title>
        <authorList>
            <consortium name="US DOE Joint Genome Institute (JGI-PGF)"/>
            <person name="Walter F."/>
            <person name="Albersmeier A."/>
            <person name="Kalinowski J."/>
            <person name="Ruckert C."/>
        </authorList>
    </citation>
    <scope>NUCLEOTIDE SEQUENCE</scope>
    <source>
        <strain evidence="1">JCM 19596</strain>
    </source>
</reference>
<dbReference type="AlphaFoldDB" id="A0A830FJJ0"/>
<proteinExistence type="predicted"/>